<organism evidence="2 3">
    <name type="scientific">Nitrosomonas nitrosa</name>
    <dbReference type="NCBI Taxonomy" id="52442"/>
    <lineage>
        <taxon>Bacteria</taxon>
        <taxon>Pseudomonadati</taxon>
        <taxon>Pseudomonadota</taxon>
        <taxon>Betaproteobacteria</taxon>
        <taxon>Nitrosomonadales</taxon>
        <taxon>Nitrosomonadaceae</taxon>
        <taxon>Nitrosomonas</taxon>
    </lineage>
</organism>
<evidence type="ECO:0000313" key="2">
    <source>
        <dbReference type="EMBL" id="CAE6508689.1"/>
    </source>
</evidence>
<evidence type="ECO:0000256" key="1">
    <source>
        <dbReference type="SAM" id="Phobius"/>
    </source>
</evidence>
<dbReference type="AlphaFoldDB" id="A0A8H8Z236"/>
<dbReference type="Proteomes" id="UP000601736">
    <property type="component" value="Unassembled WGS sequence"/>
</dbReference>
<dbReference type="EMBL" id="CAJNAP010000023">
    <property type="protein sequence ID" value="CAE6508689.1"/>
    <property type="molecule type" value="Genomic_DNA"/>
</dbReference>
<keyword evidence="1" id="KW-1133">Transmembrane helix</keyword>
<gene>
    <name evidence="2" type="ORF">NMYAN_30055</name>
</gene>
<name>A0A8H8Z236_9PROT</name>
<feature type="transmembrane region" description="Helical" evidence="1">
    <location>
        <begin position="12"/>
        <end position="28"/>
    </location>
</feature>
<proteinExistence type="predicted"/>
<feature type="transmembrane region" description="Helical" evidence="1">
    <location>
        <begin position="35"/>
        <end position="54"/>
    </location>
</feature>
<accession>A0A8H8Z236</accession>
<reference evidence="2" key="1">
    <citation type="submission" date="2021-02" db="EMBL/GenBank/DDBJ databases">
        <authorList>
            <person name="Han P."/>
        </authorList>
    </citation>
    <scope>NUCLEOTIDE SEQUENCE</scope>
    <source>
        <strain evidence="2">Nitrosomonas nitrosa 18-3D</strain>
    </source>
</reference>
<keyword evidence="1" id="KW-0812">Transmembrane</keyword>
<protein>
    <submittedName>
        <fullName evidence="2">Uncharacterized protein</fullName>
    </submittedName>
</protein>
<comment type="caution">
    <text evidence="2">The sequence shown here is derived from an EMBL/GenBank/DDBJ whole genome shotgun (WGS) entry which is preliminary data.</text>
</comment>
<evidence type="ECO:0000313" key="3">
    <source>
        <dbReference type="Proteomes" id="UP000601736"/>
    </source>
</evidence>
<sequence length="56" mass="6383">MLSSFMDNISNFIFTIIEILSLYIGKLIENAGIKMINISFHLPVVTIIFLPLLIKE</sequence>
<keyword evidence="1" id="KW-0472">Membrane</keyword>